<dbReference type="Pfam" id="PF00903">
    <property type="entry name" value="Glyoxalase"/>
    <property type="match status" value="1"/>
</dbReference>
<dbReference type="RefSeq" id="WP_123303259.1">
    <property type="nucleotide sequence ID" value="NZ_RKHK01000001.1"/>
</dbReference>
<evidence type="ECO:0000313" key="3">
    <source>
        <dbReference type="Proteomes" id="UP000280668"/>
    </source>
</evidence>
<dbReference type="Proteomes" id="UP000280668">
    <property type="component" value="Unassembled WGS sequence"/>
</dbReference>
<evidence type="ECO:0000259" key="1">
    <source>
        <dbReference type="Pfam" id="PF00903"/>
    </source>
</evidence>
<proteinExistence type="predicted"/>
<name>A0A3N2BBV6_9MICO</name>
<dbReference type="OrthoDB" id="3296095at2"/>
<accession>A0A3N2BBV6</accession>
<organism evidence="2 3">
    <name type="scientific">Bogoriella caseilytica</name>
    <dbReference type="NCBI Taxonomy" id="56055"/>
    <lineage>
        <taxon>Bacteria</taxon>
        <taxon>Bacillati</taxon>
        <taxon>Actinomycetota</taxon>
        <taxon>Actinomycetes</taxon>
        <taxon>Micrococcales</taxon>
        <taxon>Bogoriellaceae</taxon>
        <taxon>Bogoriella</taxon>
    </lineage>
</organism>
<dbReference type="InterPro" id="IPR029068">
    <property type="entry name" value="Glyas_Bleomycin-R_OHBP_Dase"/>
</dbReference>
<comment type="caution">
    <text evidence="2">The sequence shown here is derived from an EMBL/GenBank/DDBJ whole genome shotgun (WGS) entry which is preliminary data.</text>
</comment>
<dbReference type="EMBL" id="RKHK01000001">
    <property type="protein sequence ID" value="ROR72736.1"/>
    <property type="molecule type" value="Genomic_DNA"/>
</dbReference>
<reference evidence="2 3" key="1">
    <citation type="submission" date="2018-11" db="EMBL/GenBank/DDBJ databases">
        <title>Sequencing the genomes of 1000 actinobacteria strains.</title>
        <authorList>
            <person name="Klenk H.-P."/>
        </authorList>
    </citation>
    <scope>NUCLEOTIDE SEQUENCE [LARGE SCALE GENOMIC DNA]</scope>
    <source>
        <strain evidence="2 3">DSM 11294</strain>
    </source>
</reference>
<protein>
    <recommendedName>
        <fullName evidence="1">Glyoxalase/fosfomycin resistance/dioxygenase domain-containing protein</fullName>
    </recommendedName>
</protein>
<gene>
    <name evidence="2" type="ORF">EDD31_1095</name>
</gene>
<evidence type="ECO:0000313" key="2">
    <source>
        <dbReference type="EMBL" id="ROR72736.1"/>
    </source>
</evidence>
<feature type="domain" description="Glyoxalase/fosfomycin resistance/dioxygenase" evidence="1">
    <location>
        <begin position="19"/>
        <end position="95"/>
    </location>
</feature>
<dbReference type="AlphaFoldDB" id="A0A3N2BBV6"/>
<dbReference type="InterPro" id="IPR004360">
    <property type="entry name" value="Glyas_Fos-R_dOase_dom"/>
</dbReference>
<sequence>MSTHRATPVPALTVQPIHFTSDHAAWKAFYTGLGLQRTAADDPFFTVLAADSGQLLLAEVPAGSTLDGVRLVEFTVPDLDAHAAALEDAGVPVGRVELAHRDSLSIDLPQGRVHICQSAITAGSAPFDPAHLNLGALLYAPASMVTPGAHALAPYGMTPRIASDTGGWTDLMGNGLFAFHEGPLRTVENDAPNQPVVNLLGETADISRLAQELEGRGLSARIIDEAYGRSLRVTQPDGDELFINETMQDLYGYHRVGA</sequence>
<keyword evidence="3" id="KW-1185">Reference proteome</keyword>
<dbReference type="Gene3D" id="3.10.180.10">
    <property type="entry name" value="2,3-Dihydroxybiphenyl 1,2-Dioxygenase, domain 1"/>
    <property type="match status" value="1"/>
</dbReference>
<dbReference type="CDD" id="cd06587">
    <property type="entry name" value="VOC"/>
    <property type="match status" value="1"/>
</dbReference>
<dbReference type="SUPFAM" id="SSF54593">
    <property type="entry name" value="Glyoxalase/Bleomycin resistance protein/Dihydroxybiphenyl dioxygenase"/>
    <property type="match status" value="1"/>
</dbReference>